<comment type="caution">
    <text evidence="2">The sequence shown here is derived from an EMBL/GenBank/DDBJ whole genome shotgun (WGS) entry which is preliminary data.</text>
</comment>
<organism evidence="2 3">
    <name type="scientific">Streptomyces daliensis</name>
    <dbReference type="NCBI Taxonomy" id="299421"/>
    <lineage>
        <taxon>Bacteria</taxon>
        <taxon>Bacillati</taxon>
        <taxon>Actinomycetota</taxon>
        <taxon>Actinomycetes</taxon>
        <taxon>Kitasatosporales</taxon>
        <taxon>Streptomycetaceae</taxon>
        <taxon>Streptomyces</taxon>
    </lineage>
</organism>
<dbReference type="EMBL" id="JAGSMN010002132">
    <property type="protein sequence ID" value="MBR7679000.1"/>
    <property type="molecule type" value="Genomic_DNA"/>
</dbReference>
<evidence type="ECO:0000313" key="2">
    <source>
        <dbReference type="EMBL" id="MBR7679000.1"/>
    </source>
</evidence>
<feature type="region of interest" description="Disordered" evidence="1">
    <location>
        <begin position="1"/>
        <end position="78"/>
    </location>
</feature>
<sequence>GTQALVLLPPSLVQDAEPEPPQPQVSPPGPRPGAPELPAVASPLPRRRPGQGKAGPAGLSREEGERPALPRHGDHTPT</sequence>
<keyword evidence="3" id="KW-1185">Reference proteome</keyword>
<feature type="compositionally biased region" description="Pro residues" evidence="1">
    <location>
        <begin position="19"/>
        <end position="35"/>
    </location>
</feature>
<evidence type="ECO:0000256" key="1">
    <source>
        <dbReference type="SAM" id="MobiDB-lite"/>
    </source>
</evidence>
<feature type="non-terminal residue" evidence="2">
    <location>
        <position position="78"/>
    </location>
</feature>
<gene>
    <name evidence="2" type="ORF">KDA82_39910</name>
</gene>
<accession>A0A8T4J6E0</accession>
<name>A0A8T4J6E0_9ACTN</name>
<feature type="non-terminal residue" evidence="2">
    <location>
        <position position="1"/>
    </location>
</feature>
<dbReference type="Proteomes" id="UP000675554">
    <property type="component" value="Unassembled WGS sequence"/>
</dbReference>
<dbReference type="AlphaFoldDB" id="A0A8T4J6E0"/>
<protein>
    <submittedName>
        <fullName evidence="2">Uncharacterized protein</fullName>
    </submittedName>
</protein>
<reference evidence="2" key="1">
    <citation type="submission" date="2021-04" db="EMBL/GenBank/DDBJ databases">
        <title>Sequencing of actinobacteria type strains.</title>
        <authorList>
            <person name="Nguyen G.-S."/>
            <person name="Wentzel A."/>
        </authorList>
    </citation>
    <scope>NUCLEOTIDE SEQUENCE</scope>
    <source>
        <strain evidence="2">DSM 42095</strain>
    </source>
</reference>
<proteinExistence type="predicted"/>
<feature type="compositionally biased region" description="Basic and acidic residues" evidence="1">
    <location>
        <begin position="60"/>
        <end position="78"/>
    </location>
</feature>
<evidence type="ECO:0000313" key="3">
    <source>
        <dbReference type="Proteomes" id="UP000675554"/>
    </source>
</evidence>